<keyword evidence="1" id="KW-0732">Signal</keyword>
<dbReference type="InterPro" id="IPR025240">
    <property type="entry name" value="DUF4189"/>
</dbReference>
<protein>
    <submittedName>
        <fullName evidence="3">Serine/threonine-protein kinase</fullName>
        <ecNumber evidence="3">2.7.11.1</ecNumber>
    </submittedName>
</protein>
<feature type="signal peptide" evidence="1">
    <location>
        <begin position="1"/>
        <end position="24"/>
    </location>
</feature>
<reference evidence="3 4" key="1">
    <citation type="submission" date="2020-08" db="EMBL/GenBank/DDBJ databases">
        <title>Genomic Encyclopedia of Type Strains, Phase IV (KMG-V): Genome sequencing to study the core and pangenomes of soil and plant-associated prokaryotes.</title>
        <authorList>
            <person name="Whitman W."/>
        </authorList>
    </citation>
    <scope>NUCLEOTIDE SEQUENCE [LARGE SCALE GENOMIC DNA]</scope>
    <source>
        <strain evidence="3 4">SEMIA 4060</strain>
    </source>
</reference>
<evidence type="ECO:0000313" key="4">
    <source>
        <dbReference type="Proteomes" id="UP000565576"/>
    </source>
</evidence>
<comment type="caution">
    <text evidence="3">The sequence shown here is derived from an EMBL/GenBank/DDBJ whole genome shotgun (WGS) entry which is preliminary data.</text>
</comment>
<name>A0A7X0ITP3_9HYPH</name>
<evidence type="ECO:0000313" key="3">
    <source>
        <dbReference type="EMBL" id="MBB6486986.1"/>
    </source>
</evidence>
<feature type="chain" id="PRO_5031412789" evidence="1">
    <location>
        <begin position="25"/>
        <end position="122"/>
    </location>
</feature>
<dbReference type="GO" id="GO:0004674">
    <property type="term" value="F:protein serine/threonine kinase activity"/>
    <property type="evidence" value="ECO:0007669"/>
    <property type="project" value="UniProtKB-EC"/>
</dbReference>
<dbReference type="RefSeq" id="WP_184707444.1">
    <property type="nucleotide sequence ID" value="NZ_JACHBG010000011.1"/>
</dbReference>
<keyword evidence="3" id="KW-0808">Transferase</keyword>
<dbReference type="Pfam" id="PF13827">
    <property type="entry name" value="DUF4189"/>
    <property type="match status" value="1"/>
</dbReference>
<dbReference type="EC" id="2.7.11.1" evidence="3"/>
<dbReference type="EMBL" id="JACHBG010000011">
    <property type="protein sequence ID" value="MBB6486986.1"/>
    <property type="molecule type" value="Genomic_DNA"/>
</dbReference>
<evidence type="ECO:0000256" key="1">
    <source>
        <dbReference type="SAM" id="SignalP"/>
    </source>
</evidence>
<organism evidence="3 4">
    <name type="scientific">Rhizobium lusitanum</name>
    <dbReference type="NCBI Taxonomy" id="293958"/>
    <lineage>
        <taxon>Bacteria</taxon>
        <taxon>Pseudomonadati</taxon>
        <taxon>Pseudomonadota</taxon>
        <taxon>Alphaproteobacteria</taxon>
        <taxon>Hyphomicrobiales</taxon>
        <taxon>Rhizobiaceae</taxon>
        <taxon>Rhizobium/Agrobacterium group</taxon>
        <taxon>Rhizobium</taxon>
    </lineage>
</organism>
<sequence length="122" mass="13165">MTPLKFAAMTALLTLTMAASVASAAEFGALAYSRSTGSYGSSHNYSTRADAEDEALSNCSSFADDCRIVVYFRNACGALAVGSRRGFGYGWSARRDEARYTALANCRENDRGCRIVNWTCSK</sequence>
<feature type="domain" description="DUF4189" evidence="2">
    <location>
        <begin position="27"/>
        <end position="120"/>
    </location>
</feature>
<dbReference type="AlphaFoldDB" id="A0A7X0ITP3"/>
<accession>A0A7X0ITP3</accession>
<dbReference type="Proteomes" id="UP000565576">
    <property type="component" value="Unassembled WGS sequence"/>
</dbReference>
<evidence type="ECO:0000259" key="2">
    <source>
        <dbReference type="Pfam" id="PF13827"/>
    </source>
</evidence>
<gene>
    <name evidence="3" type="ORF">GGD46_004286</name>
</gene>
<keyword evidence="3" id="KW-0418">Kinase</keyword>
<proteinExistence type="predicted"/>